<dbReference type="AlphaFoldDB" id="A0AAV4NXM8"/>
<keyword evidence="3" id="KW-1185">Reference proteome</keyword>
<gene>
    <name evidence="2" type="ORF">CDAR_453651</name>
</gene>
<dbReference type="Proteomes" id="UP001054837">
    <property type="component" value="Unassembled WGS sequence"/>
</dbReference>
<proteinExistence type="predicted"/>
<feature type="region of interest" description="Disordered" evidence="1">
    <location>
        <begin position="32"/>
        <end position="55"/>
    </location>
</feature>
<comment type="caution">
    <text evidence="2">The sequence shown here is derived from an EMBL/GenBank/DDBJ whole genome shotgun (WGS) entry which is preliminary data.</text>
</comment>
<evidence type="ECO:0000313" key="2">
    <source>
        <dbReference type="EMBL" id="GIX89559.1"/>
    </source>
</evidence>
<protein>
    <submittedName>
        <fullName evidence="2">Uncharacterized protein</fullName>
    </submittedName>
</protein>
<evidence type="ECO:0000313" key="3">
    <source>
        <dbReference type="Proteomes" id="UP001054837"/>
    </source>
</evidence>
<sequence>MVIINTSSVMSSKIEDHLGSLVESTTHLAEASSLPVEPRTYSNQTSNDGILTPSNNSVPLEEKNINLNVLCVAGEDHIDLSETFKSTSFDSDQLSPWSNFRSHLTKTIETPVKESPIQMAIMNNSSVMSSKIEDDLGRLVETTTRLAEASSVPVEPRTY</sequence>
<evidence type="ECO:0000256" key="1">
    <source>
        <dbReference type="SAM" id="MobiDB-lite"/>
    </source>
</evidence>
<feature type="compositionally biased region" description="Polar residues" evidence="1">
    <location>
        <begin position="40"/>
        <end position="55"/>
    </location>
</feature>
<dbReference type="EMBL" id="BPLQ01002193">
    <property type="protein sequence ID" value="GIX89559.1"/>
    <property type="molecule type" value="Genomic_DNA"/>
</dbReference>
<reference evidence="2 3" key="1">
    <citation type="submission" date="2021-06" db="EMBL/GenBank/DDBJ databases">
        <title>Caerostris darwini draft genome.</title>
        <authorList>
            <person name="Kono N."/>
            <person name="Arakawa K."/>
        </authorList>
    </citation>
    <scope>NUCLEOTIDE SEQUENCE [LARGE SCALE GENOMIC DNA]</scope>
</reference>
<accession>A0AAV4NXM8</accession>
<organism evidence="2 3">
    <name type="scientific">Caerostris darwini</name>
    <dbReference type="NCBI Taxonomy" id="1538125"/>
    <lineage>
        <taxon>Eukaryota</taxon>
        <taxon>Metazoa</taxon>
        <taxon>Ecdysozoa</taxon>
        <taxon>Arthropoda</taxon>
        <taxon>Chelicerata</taxon>
        <taxon>Arachnida</taxon>
        <taxon>Araneae</taxon>
        <taxon>Araneomorphae</taxon>
        <taxon>Entelegynae</taxon>
        <taxon>Araneoidea</taxon>
        <taxon>Araneidae</taxon>
        <taxon>Caerostris</taxon>
    </lineage>
</organism>
<name>A0AAV4NXM8_9ARAC</name>